<keyword evidence="3" id="KW-0862">Zinc</keyword>
<dbReference type="KEGG" id="azm:DM194_04915"/>
<gene>
    <name evidence="6" type="ORF">DM194_04915</name>
</gene>
<evidence type="ECO:0000256" key="3">
    <source>
        <dbReference type="ARBA" id="ARBA00022833"/>
    </source>
</evidence>
<evidence type="ECO:0000313" key="7">
    <source>
        <dbReference type="Proteomes" id="UP000249605"/>
    </source>
</evidence>
<dbReference type="InterPro" id="IPR006913">
    <property type="entry name" value="CENP-V/GFA"/>
</dbReference>
<dbReference type="PANTHER" id="PTHR33337">
    <property type="entry name" value="GFA DOMAIN-CONTAINING PROTEIN"/>
    <property type="match status" value="1"/>
</dbReference>
<dbReference type="GO" id="GO:0046872">
    <property type="term" value="F:metal ion binding"/>
    <property type="evidence" value="ECO:0007669"/>
    <property type="project" value="UniProtKB-KW"/>
</dbReference>
<organism evidence="6 7">
    <name type="scientific">Azospirillum ramasamyi</name>
    <dbReference type="NCBI Taxonomy" id="682998"/>
    <lineage>
        <taxon>Bacteria</taxon>
        <taxon>Pseudomonadati</taxon>
        <taxon>Pseudomonadota</taxon>
        <taxon>Alphaproteobacteria</taxon>
        <taxon>Rhodospirillales</taxon>
        <taxon>Azospirillaceae</taxon>
        <taxon>Azospirillum</taxon>
    </lineage>
</organism>
<sequence length="156" mass="16835">MAGASNSMTEHGSGENRIWTGGCLCGGVRYAIDVQPEPISFCHCGQCRRQHSHVGAYAGAPRAALRLLNDATLTWYVSSSRARRGFCVCCGAGLFWEALDQDRADGEPRITVTAGSLDDASGLRVERHIFVDHKGPYYDIGDDGVERRTSTGEVVA</sequence>
<keyword evidence="4" id="KW-0456">Lyase</keyword>
<evidence type="ECO:0000256" key="2">
    <source>
        <dbReference type="ARBA" id="ARBA00022723"/>
    </source>
</evidence>
<evidence type="ECO:0000259" key="5">
    <source>
        <dbReference type="PROSITE" id="PS51891"/>
    </source>
</evidence>
<dbReference type="SUPFAM" id="SSF51316">
    <property type="entry name" value="Mss4-like"/>
    <property type="match status" value="1"/>
</dbReference>
<dbReference type="GO" id="GO:0016846">
    <property type="term" value="F:carbon-sulfur lyase activity"/>
    <property type="evidence" value="ECO:0007669"/>
    <property type="project" value="InterPro"/>
</dbReference>
<keyword evidence="7" id="KW-1185">Reference proteome</keyword>
<dbReference type="PROSITE" id="PS51891">
    <property type="entry name" value="CENP_V_GFA"/>
    <property type="match status" value="1"/>
</dbReference>
<protein>
    <submittedName>
        <fullName evidence="6">GFA family protein</fullName>
    </submittedName>
</protein>
<dbReference type="RefSeq" id="WP_111066195.1">
    <property type="nucleotide sequence ID" value="NZ_CP029829.1"/>
</dbReference>
<proteinExistence type="inferred from homology"/>
<evidence type="ECO:0000256" key="1">
    <source>
        <dbReference type="ARBA" id="ARBA00005495"/>
    </source>
</evidence>
<comment type="similarity">
    <text evidence="1">Belongs to the Gfa family.</text>
</comment>
<dbReference type="PANTHER" id="PTHR33337:SF40">
    <property type="entry name" value="CENP-V_GFA DOMAIN-CONTAINING PROTEIN-RELATED"/>
    <property type="match status" value="1"/>
</dbReference>
<evidence type="ECO:0000256" key="4">
    <source>
        <dbReference type="ARBA" id="ARBA00023239"/>
    </source>
</evidence>
<dbReference type="InterPro" id="IPR011057">
    <property type="entry name" value="Mss4-like_sf"/>
</dbReference>
<accession>A0A2U9S1Z3</accession>
<reference evidence="6 7" key="1">
    <citation type="journal article" date="2019" name="Int. J. Syst. Evol. Microbiol.">
        <title>Azospirillum ramasamyi sp. nov., a novel diazotrophic bacterium isolated from fermented bovine products.</title>
        <authorList>
            <person name="Anandham R."/>
            <person name="Heo J."/>
            <person name="Krishnamoorthy R."/>
            <person name="SenthilKumar M."/>
            <person name="Gopal N.O."/>
            <person name="Kim S.J."/>
            <person name="Kwon S.W."/>
        </authorList>
    </citation>
    <scope>NUCLEOTIDE SEQUENCE [LARGE SCALE GENOMIC DNA]</scope>
    <source>
        <strain evidence="6 7">M2T2B2</strain>
    </source>
</reference>
<dbReference type="EMBL" id="CP029829">
    <property type="protein sequence ID" value="AWU93655.1"/>
    <property type="molecule type" value="Genomic_DNA"/>
</dbReference>
<dbReference type="Pfam" id="PF04828">
    <property type="entry name" value="GFA"/>
    <property type="match status" value="1"/>
</dbReference>
<dbReference type="Gene3D" id="3.90.1590.10">
    <property type="entry name" value="glutathione-dependent formaldehyde- activating enzyme (gfa)"/>
    <property type="match status" value="1"/>
</dbReference>
<dbReference type="Proteomes" id="UP000249605">
    <property type="component" value="Chromosome"/>
</dbReference>
<name>A0A2U9S1Z3_9PROT</name>
<feature type="domain" description="CENP-V/GFA" evidence="5">
    <location>
        <begin position="19"/>
        <end position="139"/>
    </location>
</feature>
<dbReference type="AlphaFoldDB" id="A0A2U9S1Z3"/>
<evidence type="ECO:0000313" key="6">
    <source>
        <dbReference type="EMBL" id="AWU93655.1"/>
    </source>
</evidence>
<dbReference type="OrthoDB" id="9807246at2"/>
<keyword evidence="2" id="KW-0479">Metal-binding</keyword>